<evidence type="ECO:0000256" key="1">
    <source>
        <dbReference type="SAM" id="Coils"/>
    </source>
</evidence>
<proteinExistence type="predicted"/>
<feature type="region of interest" description="Disordered" evidence="2">
    <location>
        <begin position="1153"/>
        <end position="1254"/>
    </location>
</feature>
<feature type="transmembrane region" description="Helical" evidence="3">
    <location>
        <begin position="877"/>
        <end position="898"/>
    </location>
</feature>
<feature type="transmembrane region" description="Helical" evidence="3">
    <location>
        <begin position="976"/>
        <end position="998"/>
    </location>
</feature>
<feature type="transmembrane region" description="Helical" evidence="3">
    <location>
        <begin position="1050"/>
        <end position="1073"/>
    </location>
</feature>
<dbReference type="InterPro" id="IPR009030">
    <property type="entry name" value="Growth_fac_rcpt_cys_sf"/>
</dbReference>
<evidence type="ECO:0000256" key="2">
    <source>
        <dbReference type="SAM" id="MobiDB-lite"/>
    </source>
</evidence>
<keyword evidence="3" id="KW-1133">Transmembrane helix</keyword>
<keyword evidence="4" id="KW-0732">Signal</keyword>
<keyword evidence="7" id="KW-1185">Reference proteome</keyword>
<dbReference type="PANTHER" id="PTHR46967:SF2">
    <property type="entry name" value="SUSHI, VON WILLEBRAND FACTOR TYPE A, EGF AND PENTRAXIN DOMAIN-CONTAINING PROTEIN 1-LIKE"/>
    <property type="match status" value="1"/>
</dbReference>
<gene>
    <name evidence="6" type="ORF">M0813_06546</name>
</gene>
<dbReference type="SMART" id="SM01411">
    <property type="entry name" value="Ephrin_rec_like"/>
    <property type="match status" value="5"/>
</dbReference>
<dbReference type="Gene3D" id="2.10.50.10">
    <property type="entry name" value="Tumor Necrosis Factor Receptor, subunit A, domain 2"/>
    <property type="match status" value="4"/>
</dbReference>
<keyword evidence="1" id="KW-0175">Coiled coil</keyword>
<dbReference type="Pfam" id="PF07699">
    <property type="entry name" value="Ephrin_rec_like"/>
    <property type="match status" value="2"/>
</dbReference>
<sequence length="1340" mass="150846">MATHPIHTFRRRITRSFTHMLVLFLFFYAVARMEPISTSTDISISYGSMDLLPFAFESSSVAKTCHLHPKEIGTEFQVNTESYDKQWRPSVTSLSPNSPDQFVISWASYSQDAGSQAGIYAQIFDGPNSKVGTEFQVNTKTDKNQNFPSVSALLNGDQFVVTWESQDQGGGLFGIFAQIFDGPNSKVGSEFQVNTNTAETQNRPSVASSLNGGTQFVITWQSNHQDKDFYGIYAQIFDGSNSKVGSEFHVNTNTTGNKKFPSVGYLSNTSFVISWQGEGQDGDGFGIYAQIFDGPNSKVGSEFQVNTHTAGHQQEPSIASLGSKDASGHEHFIITWYSNAQDGDEDGVYAQIFNSDDGSKVGSEFQVNTHTTSAQQFPSVASLGSKDAGGHVKFIITWHSNLQDGNLVGIFAQLFNFSGDGSYSKIGSEFQVNTHTDNYQQYPSVAALGSNDASDCDNFVITWESNLQDTNKEGIFCQAFDSNTLTECPCDPGTYLDQPDVCLYCPTGTYQDQANETSCKNCPTGTHSNTTGADSFGVCSNCTAGSYSDSEGSMSCTQCQAGQYQDKQAQTACLYCTAGTYSANEGSPRCVACTEGSYGFKKGAISYEDGCKPCPPGTWSNHTGLDDLNECTKCAAGFFNVFTGSSSIDQCHPCQPGTYSEYQGMSSRDDCTQCEDGKYSNETHSTSCSLCPVGYEPNDVQDQCVECKKGYYRNSTTIDLNCAPCPLDYFNQEKGATYCFKCGFPDTCIGEGKCALGRDPSSFCSRCVDGYFLKNAECKQCSSKYWIIFWILLIVITILFIYRFRKKIANLLYLKKNPIFEILITFFQLLAGILSMNIKWPLYIDGGIISANSLFNFDISAIFRPGCFQKFDFYSKYMIMVLFPLALIALSLLVYLIFKIMELNAIKKKIGINWDKINAKYCNLISLAFRYLYIPEIIICTQPMQSTWQEGIKKHVLDYYPTIATEDEKYQKYYPWFWFFFIFYALVIPIAYTIILIISKKKHFSEYWYKRFGWLWEFYKPDRFWWEIVKLIFRFLILLIPLFISDSSSNFQIIQLVLLIGIILIMIILTLSFRPFPYFATQQENPPRKSPELRSLWEKISPEDVASIGLNIILIAIVSSGITQTRSIIFFIFYPVGVVTAFMGTRKNFKQMWIKNKKRKKKAQRDNNKLKSDPHANSDSDQDKHSNLDSDVELDKINTGPEKYQKGKPEDSCSCSSSSSSSSSSSEQLDQENKIKNKKNLKKNPLTSQGENDNKKLEKNILKIKEDNVSFINEIKILKKEIESKNENIKMSQNNNIQLQDQISELKNQLVKINDNNLELKNEIQRFKQENEKEKKENIN</sequence>
<name>A0ABQ8XDN5_9EUKA</name>
<feature type="compositionally biased region" description="Low complexity" evidence="2">
    <location>
        <begin position="1212"/>
        <end position="1226"/>
    </location>
</feature>
<dbReference type="EMBL" id="JAOAOG010000309">
    <property type="protein sequence ID" value="KAJ6230756.1"/>
    <property type="molecule type" value="Genomic_DNA"/>
</dbReference>
<feature type="coiled-coil region" evidence="1">
    <location>
        <begin position="1254"/>
        <end position="1337"/>
    </location>
</feature>
<feature type="chain" id="PRO_5046615661" description="Tyrosine-protein kinase ephrin type A/B receptor-like domain-containing protein" evidence="4">
    <location>
        <begin position="34"/>
        <end position="1340"/>
    </location>
</feature>
<accession>A0ABQ8XDN5</accession>
<dbReference type="PANTHER" id="PTHR46967">
    <property type="entry name" value="INSULIN-LIKE GROWTH FACTOR BINDING PROTEIN,N-TERMINAL"/>
    <property type="match status" value="1"/>
</dbReference>
<keyword evidence="3" id="KW-0812">Transmembrane</keyword>
<organism evidence="6 7">
    <name type="scientific">Anaeramoeba flamelloides</name>
    <dbReference type="NCBI Taxonomy" id="1746091"/>
    <lineage>
        <taxon>Eukaryota</taxon>
        <taxon>Metamonada</taxon>
        <taxon>Anaeramoebidae</taxon>
        <taxon>Anaeramoeba</taxon>
    </lineage>
</organism>
<evidence type="ECO:0000256" key="3">
    <source>
        <dbReference type="SAM" id="Phobius"/>
    </source>
</evidence>
<feature type="transmembrane region" description="Helical" evidence="3">
    <location>
        <begin position="1024"/>
        <end position="1044"/>
    </location>
</feature>
<evidence type="ECO:0000256" key="4">
    <source>
        <dbReference type="SAM" id="SignalP"/>
    </source>
</evidence>
<feature type="signal peptide" evidence="4">
    <location>
        <begin position="1"/>
        <end position="33"/>
    </location>
</feature>
<reference evidence="6" key="1">
    <citation type="submission" date="2022-08" db="EMBL/GenBank/DDBJ databases">
        <title>Novel sulfate-reducing endosymbionts in the free-living metamonad Anaeramoeba.</title>
        <authorList>
            <person name="Jerlstrom-Hultqvist J."/>
            <person name="Cepicka I."/>
            <person name="Gallot-Lavallee L."/>
            <person name="Salas-Leiva D."/>
            <person name="Curtis B.A."/>
            <person name="Zahonova K."/>
            <person name="Pipaliya S."/>
            <person name="Dacks J."/>
            <person name="Roger A.J."/>
        </authorList>
    </citation>
    <scope>NUCLEOTIDE SEQUENCE</scope>
    <source>
        <strain evidence="6">Schooner1</strain>
    </source>
</reference>
<dbReference type="SUPFAM" id="SSF57184">
    <property type="entry name" value="Growth factor receptor domain"/>
    <property type="match status" value="2"/>
</dbReference>
<dbReference type="Proteomes" id="UP001150062">
    <property type="component" value="Unassembled WGS sequence"/>
</dbReference>
<feature type="transmembrane region" description="Helical" evidence="3">
    <location>
        <begin position="817"/>
        <end position="834"/>
    </location>
</feature>
<feature type="transmembrane region" description="Helical" evidence="3">
    <location>
        <begin position="1128"/>
        <end position="1149"/>
    </location>
</feature>
<evidence type="ECO:0000313" key="7">
    <source>
        <dbReference type="Proteomes" id="UP001150062"/>
    </source>
</evidence>
<feature type="transmembrane region" description="Helical" evidence="3">
    <location>
        <begin position="785"/>
        <end position="805"/>
    </location>
</feature>
<dbReference type="InterPro" id="IPR011641">
    <property type="entry name" value="Tyr-kin_ephrin_A/B_rcpt-like"/>
</dbReference>
<feature type="domain" description="Tyrosine-protein kinase ephrin type A/B receptor-like" evidence="5">
    <location>
        <begin position="562"/>
        <end position="609"/>
    </location>
</feature>
<evidence type="ECO:0000313" key="6">
    <source>
        <dbReference type="EMBL" id="KAJ6230756.1"/>
    </source>
</evidence>
<comment type="caution">
    <text evidence="6">The sequence shown here is derived from an EMBL/GenBank/DDBJ whole genome shotgun (WGS) entry which is preliminary data.</text>
</comment>
<protein>
    <recommendedName>
        <fullName evidence="5">Tyrosine-protein kinase ephrin type A/B receptor-like domain-containing protein</fullName>
    </recommendedName>
</protein>
<feature type="transmembrane region" description="Helical" evidence="3">
    <location>
        <begin position="1105"/>
        <end position="1122"/>
    </location>
</feature>
<feature type="compositionally biased region" description="Basic and acidic residues" evidence="2">
    <location>
        <begin position="1164"/>
        <end position="1196"/>
    </location>
</feature>
<feature type="domain" description="Tyrosine-protein kinase ephrin type A/B receptor-like" evidence="5">
    <location>
        <begin position="493"/>
        <end position="539"/>
    </location>
</feature>
<keyword evidence="3" id="KW-0472">Membrane</keyword>
<evidence type="ECO:0000259" key="5">
    <source>
        <dbReference type="Pfam" id="PF07699"/>
    </source>
</evidence>